<feature type="region of interest" description="Disordered" evidence="4">
    <location>
        <begin position="754"/>
        <end position="793"/>
    </location>
</feature>
<reference evidence="5 6" key="1">
    <citation type="submission" date="2016-05" db="EMBL/GenBank/DDBJ databases">
        <title>A degradative enzymes factory behind the ericoid mycorrhizal symbiosis.</title>
        <authorList>
            <consortium name="DOE Joint Genome Institute"/>
            <person name="Martino E."/>
            <person name="Morin E."/>
            <person name="Grelet G."/>
            <person name="Kuo A."/>
            <person name="Kohler A."/>
            <person name="Daghino S."/>
            <person name="Barry K."/>
            <person name="Choi C."/>
            <person name="Cichocki N."/>
            <person name="Clum A."/>
            <person name="Copeland A."/>
            <person name="Hainaut M."/>
            <person name="Haridas S."/>
            <person name="Labutti K."/>
            <person name="Lindquist E."/>
            <person name="Lipzen A."/>
            <person name="Khouja H.-R."/>
            <person name="Murat C."/>
            <person name="Ohm R."/>
            <person name="Olson A."/>
            <person name="Spatafora J."/>
            <person name="Veneault-Fourrey C."/>
            <person name="Henrissat B."/>
            <person name="Grigoriev I."/>
            <person name="Martin F."/>
            <person name="Perotto S."/>
        </authorList>
    </citation>
    <scope>NUCLEOTIDE SEQUENCE [LARGE SCALE GENOMIC DNA]</scope>
    <source>
        <strain evidence="5 6">UAMH 7357</strain>
    </source>
</reference>
<evidence type="ECO:0000256" key="2">
    <source>
        <dbReference type="ARBA" id="ARBA00006809"/>
    </source>
</evidence>
<organism evidence="5 6">
    <name type="scientific">Hyaloscypha hepaticicola</name>
    <dbReference type="NCBI Taxonomy" id="2082293"/>
    <lineage>
        <taxon>Eukaryota</taxon>
        <taxon>Fungi</taxon>
        <taxon>Dikarya</taxon>
        <taxon>Ascomycota</taxon>
        <taxon>Pezizomycotina</taxon>
        <taxon>Leotiomycetes</taxon>
        <taxon>Helotiales</taxon>
        <taxon>Hyaloscyphaceae</taxon>
        <taxon>Hyaloscypha</taxon>
    </lineage>
</organism>
<comment type="subcellular location">
    <subcellularLocation>
        <location evidence="1">Nucleus</location>
    </subcellularLocation>
</comment>
<sequence>MGSKRKRAAHDASSGAPAPKKQQKNVEKLPSKSSTKPSTLPTPLDNSPFVDNPTREDLKREVQLYDILSSEDSSERLNAANAIVSGLLGGDGVEESTLQRHLERRLFRGLASGRKGARLGFSVVLTEILEQLLGEKDLAAEKYTGLTFDKVLGFLVAKTKPDGDLSGQEGKDHFLGLLFGLQSFVRAKVLFGQESRWGTIMGKLLELAKKKPWIREECGWVIVEALTQMNQSQAEQTLELLHDAGLALSPEGVGIWLTAKNRFPDMKFPTKPWGQSGNPLEHLKPLAKALKESSNDEDSDKTKQAKQTGNWNPQLHFVWKVVLAQYAMAAKEKKHGIKTEFENFWKVAVDENLFSASASRERKFWGFQLFQSVLQESVSYGKLVSSIFSHNLVRCLINHVQDQDRFLNRAADKSLKVLIRSVETDPKLLVTVLPRIIGGYGTYNFDRVTKTKTVEKLLSLVDDKTAITVIKVLLEPTLSVQGTEPEVIKEAELRRQLLGDYLLNMVQKVNVLNESKDTSWVEEQALPLLARFAYGQELECKPAVSEKTRTLFRNRLMSAFAHLLSDLKGYSYPCNLLQKFSPDAVEMDNGIVGAKDQAISTLLKILKKAEKAQPEKKAPLQALALLYSLVIFQLYNGEPEAVSILDELKLCYDKFIRHKDTEESDVDVSEVLVELLLSFISKPSALLRKVTQHVFGAFMAEVTVGGLKLMTDVLESDESLRGQQQLFDQEPEDADLMEEGSGDELDSDVEVVDMDGDEGHLNSHLAEEESDEDDDDDEADSDEEPDGDDEDSRKLDEALAKALGTHVLNEGDEESDSDADMTDSEMMALDSKLVEIFSQRKKVPNKKQEQKDAKETMVNFKSRVLDLLEIYVKKQSTNPLAFNLLLPLLQLIRTTKTKPLAEKAHEIILAFHKASRTSKKPEDAPTVNISEQLKLLKIIHAEASKDPSHMFAKAASSACLLVASSMYKADKGSVKKIAGVYRDSQVAWVQGEVKMQAAFFVEWVNWCQSHANSGN</sequence>
<dbReference type="PANTHER" id="PTHR13213">
    <property type="entry name" value="MYB-BINDING PROTEIN 1A FAMILY MEMBER"/>
    <property type="match status" value="1"/>
</dbReference>
<evidence type="ECO:0000256" key="3">
    <source>
        <dbReference type="ARBA" id="ARBA00023242"/>
    </source>
</evidence>
<dbReference type="GO" id="GO:0000182">
    <property type="term" value="F:rDNA binding"/>
    <property type="evidence" value="ECO:0007669"/>
    <property type="project" value="TreeGrafter"/>
</dbReference>
<gene>
    <name evidence="5" type="ORF">NA56DRAFT_605228</name>
</gene>
<feature type="compositionally biased region" description="Basic and acidic residues" evidence="4">
    <location>
        <begin position="757"/>
        <end position="767"/>
    </location>
</feature>
<dbReference type="OrthoDB" id="342531at2759"/>
<dbReference type="InterPro" id="IPR016024">
    <property type="entry name" value="ARM-type_fold"/>
</dbReference>
<dbReference type="GO" id="GO:0005730">
    <property type="term" value="C:nucleolus"/>
    <property type="evidence" value="ECO:0007669"/>
    <property type="project" value="InterPro"/>
</dbReference>
<evidence type="ECO:0000313" key="6">
    <source>
        <dbReference type="Proteomes" id="UP000235672"/>
    </source>
</evidence>
<accession>A0A2J6PVP9</accession>
<name>A0A2J6PVP9_9HELO</name>
<evidence type="ECO:0000256" key="4">
    <source>
        <dbReference type="SAM" id="MobiDB-lite"/>
    </source>
</evidence>
<comment type="similarity">
    <text evidence="2">Belongs to the MYBBP1A family.</text>
</comment>
<keyword evidence="3" id="KW-0539">Nucleus</keyword>
<proteinExistence type="inferred from homology"/>
<feature type="region of interest" description="Disordered" evidence="4">
    <location>
        <begin position="289"/>
        <end position="308"/>
    </location>
</feature>
<protein>
    <submittedName>
        <fullName evidence="5">Putative DNA polymerase V</fullName>
    </submittedName>
</protein>
<keyword evidence="6" id="KW-1185">Reference proteome</keyword>
<dbReference type="PANTHER" id="PTHR13213:SF2">
    <property type="entry name" value="MYB-BINDING PROTEIN 1A"/>
    <property type="match status" value="1"/>
</dbReference>
<evidence type="ECO:0000313" key="5">
    <source>
        <dbReference type="EMBL" id="PMD18099.1"/>
    </source>
</evidence>
<dbReference type="SUPFAM" id="SSF48371">
    <property type="entry name" value="ARM repeat"/>
    <property type="match status" value="1"/>
</dbReference>
<feature type="compositionally biased region" description="Acidic residues" evidence="4">
    <location>
        <begin position="768"/>
        <end position="790"/>
    </location>
</feature>
<feature type="compositionally biased region" description="Low complexity" evidence="4">
    <location>
        <begin position="31"/>
        <end position="44"/>
    </location>
</feature>
<dbReference type="GO" id="GO:0006355">
    <property type="term" value="P:regulation of DNA-templated transcription"/>
    <property type="evidence" value="ECO:0007669"/>
    <property type="project" value="InterPro"/>
</dbReference>
<dbReference type="InterPro" id="IPR007015">
    <property type="entry name" value="DNA_pol_V/MYBBP1A"/>
</dbReference>
<dbReference type="Proteomes" id="UP000235672">
    <property type="component" value="Unassembled WGS sequence"/>
</dbReference>
<dbReference type="EMBL" id="KZ613496">
    <property type="protein sequence ID" value="PMD18099.1"/>
    <property type="molecule type" value="Genomic_DNA"/>
</dbReference>
<dbReference type="STRING" id="1745343.A0A2J6PVP9"/>
<feature type="region of interest" description="Disordered" evidence="4">
    <location>
        <begin position="1"/>
        <end position="55"/>
    </location>
</feature>
<evidence type="ECO:0000256" key="1">
    <source>
        <dbReference type="ARBA" id="ARBA00004123"/>
    </source>
</evidence>
<dbReference type="Pfam" id="PF04931">
    <property type="entry name" value="DNA_pol_phi"/>
    <property type="match status" value="1"/>
</dbReference>
<dbReference type="AlphaFoldDB" id="A0A2J6PVP9"/>